<dbReference type="InterPro" id="IPR001789">
    <property type="entry name" value="Sig_transdc_resp-reg_receiver"/>
</dbReference>
<sequence length="448" mass="51489">MVTVPYKLMIVDDEYEIRQGLRSFDYSAFGIEVSEDCENGLFALKALESEPVDIVVTDIRMPLMDGLALAEKLSSRYPHTKIIILSGYDDFEYAKTCMKHGALDYLLKPLDFEEYERILTKAIRLIDLEKEQNARSAALERKAKLSAHHLRKKFLRDIVQSAMTDDAIELESASAEVMLEENGEYVVVLLRSTVYPEKPKGVGDKEWNLIVFTLDNLLQDLWDEQGMGYHYVETDGECSLILTQTEGLAALREGKDGLTERLDSLLNGLKRFRGLFRTHFSYVIGPIVSKPGNIRRSYRAAQGLFHARIDRPDEAAEYLQPDGERPPGKEIEQANGKRLVQEAKHFIENNYDRTITLDDVAKHVHLNASYLSFLFKELTGQKYIDYLTLYRIEKAKEFLMQTNHKVHEIGEMVGYENPRYFTLVFKKYTQQSPNEYRNGLFHANAKDG</sequence>
<evidence type="ECO:0000256" key="4">
    <source>
        <dbReference type="ARBA" id="ARBA00023012"/>
    </source>
</evidence>
<proteinExistence type="predicted"/>
<dbReference type="InterPro" id="IPR051552">
    <property type="entry name" value="HptR"/>
</dbReference>
<evidence type="ECO:0000256" key="6">
    <source>
        <dbReference type="ARBA" id="ARBA00023125"/>
    </source>
</evidence>
<comment type="caution">
    <text evidence="11">The sequence shown here is derived from an EMBL/GenBank/DDBJ whole genome shotgun (WGS) entry which is preliminary data.</text>
</comment>
<reference evidence="12" key="1">
    <citation type="journal article" date="2019" name="Int. J. Syst. Evol. Microbiol.">
        <title>The Global Catalogue of Microorganisms (GCM) 10K type strain sequencing project: providing services to taxonomists for standard genome sequencing and annotation.</title>
        <authorList>
            <consortium name="The Broad Institute Genomics Platform"/>
            <consortium name="The Broad Institute Genome Sequencing Center for Infectious Disease"/>
            <person name="Wu L."/>
            <person name="Ma J."/>
        </authorList>
    </citation>
    <scope>NUCLEOTIDE SEQUENCE [LARGE SCALE GENOMIC DNA]</scope>
    <source>
        <strain evidence="12">CGMCC 1.18575</strain>
    </source>
</reference>
<dbReference type="PANTHER" id="PTHR42713:SF3">
    <property type="entry name" value="TRANSCRIPTIONAL REGULATORY PROTEIN HPTR"/>
    <property type="match status" value="1"/>
</dbReference>
<evidence type="ECO:0000256" key="5">
    <source>
        <dbReference type="ARBA" id="ARBA00023015"/>
    </source>
</evidence>
<dbReference type="SMART" id="SM00342">
    <property type="entry name" value="HTH_ARAC"/>
    <property type="match status" value="1"/>
</dbReference>
<dbReference type="RefSeq" id="WP_378137990.1">
    <property type="nucleotide sequence ID" value="NZ_JBHSMI010000052.1"/>
</dbReference>
<dbReference type="InterPro" id="IPR041522">
    <property type="entry name" value="CdaR_GGDEF"/>
</dbReference>
<keyword evidence="6" id="KW-0238">DNA-binding</keyword>
<feature type="domain" description="Response regulatory" evidence="10">
    <location>
        <begin position="7"/>
        <end position="123"/>
    </location>
</feature>
<dbReference type="SUPFAM" id="SSF52172">
    <property type="entry name" value="CheY-like"/>
    <property type="match status" value="1"/>
</dbReference>
<dbReference type="SUPFAM" id="SSF46689">
    <property type="entry name" value="Homeodomain-like"/>
    <property type="match status" value="2"/>
</dbReference>
<dbReference type="Gene3D" id="3.40.50.2300">
    <property type="match status" value="1"/>
</dbReference>
<evidence type="ECO:0000256" key="3">
    <source>
        <dbReference type="ARBA" id="ARBA00022553"/>
    </source>
</evidence>
<evidence type="ECO:0000313" key="12">
    <source>
        <dbReference type="Proteomes" id="UP001596113"/>
    </source>
</evidence>
<gene>
    <name evidence="11" type="ORF">ACFPOF_25460</name>
</gene>
<keyword evidence="3 8" id="KW-0597">Phosphoprotein</keyword>
<dbReference type="Proteomes" id="UP001596113">
    <property type="component" value="Unassembled WGS sequence"/>
</dbReference>
<evidence type="ECO:0000259" key="10">
    <source>
        <dbReference type="PROSITE" id="PS50110"/>
    </source>
</evidence>
<keyword evidence="5" id="KW-0805">Transcription regulation</keyword>
<dbReference type="InterPro" id="IPR009057">
    <property type="entry name" value="Homeodomain-like_sf"/>
</dbReference>
<dbReference type="CDD" id="cd17536">
    <property type="entry name" value="REC_YesN-like"/>
    <property type="match status" value="1"/>
</dbReference>
<dbReference type="PROSITE" id="PS01124">
    <property type="entry name" value="HTH_ARAC_FAMILY_2"/>
    <property type="match status" value="1"/>
</dbReference>
<keyword evidence="4" id="KW-0902">Two-component regulatory system</keyword>
<feature type="modified residue" description="4-aspartylphosphate" evidence="8">
    <location>
        <position position="58"/>
    </location>
</feature>
<organism evidence="11 12">
    <name type="scientific">Cohnella soli</name>
    <dbReference type="NCBI Taxonomy" id="425005"/>
    <lineage>
        <taxon>Bacteria</taxon>
        <taxon>Bacillati</taxon>
        <taxon>Bacillota</taxon>
        <taxon>Bacilli</taxon>
        <taxon>Bacillales</taxon>
        <taxon>Paenibacillaceae</taxon>
        <taxon>Cohnella</taxon>
    </lineage>
</organism>
<dbReference type="SMART" id="SM00448">
    <property type="entry name" value="REC"/>
    <property type="match status" value="1"/>
</dbReference>
<evidence type="ECO:0000256" key="7">
    <source>
        <dbReference type="ARBA" id="ARBA00023163"/>
    </source>
</evidence>
<keyword evidence="7" id="KW-0804">Transcription</keyword>
<dbReference type="InterPro" id="IPR018060">
    <property type="entry name" value="HTH_AraC"/>
</dbReference>
<dbReference type="Gene3D" id="1.10.10.60">
    <property type="entry name" value="Homeodomain-like"/>
    <property type="match status" value="2"/>
</dbReference>
<name>A0ABW0HZY6_9BACL</name>
<keyword evidence="2" id="KW-0963">Cytoplasm</keyword>
<dbReference type="Pfam" id="PF12833">
    <property type="entry name" value="HTH_18"/>
    <property type="match status" value="1"/>
</dbReference>
<dbReference type="InterPro" id="IPR011006">
    <property type="entry name" value="CheY-like_superfamily"/>
</dbReference>
<dbReference type="PROSITE" id="PS50110">
    <property type="entry name" value="RESPONSE_REGULATORY"/>
    <property type="match status" value="1"/>
</dbReference>
<evidence type="ECO:0000256" key="2">
    <source>
        <dbReference type="ARBA" id="ARBA00022490"/>
    </source>
</evidence>
<keyword evidence="12" id="KW-1185">Reference proteome</keyword>
<dbReference type="PANTHER" id="PTHR42713">
    <property type="entry name" value="HISTIDINE KINASE-RELATED"/>
    <property type="match status" value="1"/>
</dbReference>
<dbReference type="Pfam" id="PF17853">
    <property type="entry name" value="GGDEF_2"/>
    <property type="match status" value="1"/>
</dbReference>
<accession>A0ABW0HZY6</accession>
<dbReference type="Pfam" id="PF00072">
    <property type="entry name" value="Response_reg"/>
    <property type="match status" value="1"/>
</dbReference>
<evidence type="ECO:0000259" key="9">
    <source>
        <dbReference type="PROSITE" id="PS01124"/>
    </source>
</evidence>
<dbReference type="EMBL" id="JBHSMI010000052">
    <property type="protein sequence ID" value="MFC5406103.1"/>
    <property type="molecule type" value="Genomic_DNA"/>
</dbReference>
<comment type="subcellular location">
    <subcellularLocation>
        <location evidence="1">Cytoplasm</location>
    </subcellularLocation>
</comment>
<protein>
    <submittedName>
        <fullName evidence="11">Response regulator</fullName>
    </submittedName>
</protein>
<evidence type="ECO:0000256" key="8">
    <source>
        <dbReference type="PROSITE-ProRule" id="PRU00169"/>
    </source>
</evidence>
<feature type="domain" description="HTH araC/xylS-type" evidence="9">
    <location>
        <begin position="341"/>
        <end position="439"/>
    </location>
</feature>
<evidence type="ECO:0000256" key="1">
    <source>
        <dbReference type="ARBA" id="ARBA00004496"/>
    </source>
</evidence>
<dbReference type="PROSITE" id="PS00041">
    <property type="entry name" value="HTH_ARAC_FAMILY_1"/>
    <property type="match status" value="1"/>
</dbReference>
<evidence type="ECO:0000313" key="11">
    <source>
        <dbReference type="EMBL" id="MFC5406103.1"/>
    </source>
</evidence>
<dbReference type="InterPro" id="IPR018062">
    <property type="entry name" value="HTH_AraC-typ_CS"/>
</dbReference>